<evidence type="ECO:0000256" key="7">
    <source>
        <dbReference type="ARBA" id="ARBA00022692"/>
    </source>
</evidence>
<dbReference type="FunFam" id="1.10.287.130:FF:000001">
    <property type="entry name" value="Two-component sensor histidine kinase"/>
    <property type="match status" value="1"/>
</dbReference>
<dbReference type="PROSITE" id="PS50885">
    <property type="entry name" value="HAMP"/>
    <property type="match status" value="1"/>
</dbReference>
<dbReference type="Gene3D" id="1.10.287.130">
    <property type="match status" value="1"/>
</dbReference>
<keyword evidence="5" id="KW-0597">Phosphoprotein</keyword>
<sequence length="468" mass="53708">MKTLKFTLSQKVFVLIIAIIACTILFSFLFLHFLYKELYLKSIRDSVIYQGENTASHFHYGSLNDEIIDKIHWFNVVSEYEVIVVSNFEQLDDHFPYNIDGEHLIKQSDQKKLAQGNYIIKEGHVKEMDRNIVGAVFPIQSDKGLIGLIFIYVPLAAMQEVFQGSIPILILVGSVYFLLLFIVVNRIRYSLFKPLTDIQQLSKEVANGNYSNRLAPDQMDEVGQLAEAFNLMSSSLEQQEERKKEFISNVVHELRTPLTYIGGYTQALKQNLYSSKEEADSYLTTIEKETERLNKIVHDLIDLNYLQENLYEVEEEPIAIAQLLYDTIDLFQIRLTQKNIQTQMNIQEDIIISGDTKRMEQVFYNIIDNAVKYSPPESEVKVELRKEAGMMVFRVTNKGNIINKEDIPRIGERFFRTDKARTRSTGGSGLGISIVKQIVALHHGTFSITSDPLVGTVVMIQIPAFYEE</sequence>
<evidence type="ECO:0000256" key="9">
    <source>
        <dbReference type="ARBA" id="ARBA00022777"/>
    </source>
</evidence>
<dbReference type="InterPro" id="IPR005467">
    <property type="entry name" value="His_kinase_dom"/>
</dbReference>
<name>A0AB94IT12_9BACI</name>
<keyword evidence="8" id="KW-0547">Nucleotide-binding</keyword>
<dbReference type="InterPro" id="IPR004358">
    <property type="entry name" value="Sig_transdc_His_kin-like_C"/>
</dbReference>
<keyword evidence="7 14" id="KW-0812">Transmembrane</keyword>
<dbReference type="CDD" id="cd06225">
    <property type="entry name" value="HAMP"/>
    <property type="match status" value="1"/>
</dbReference>
<dbReference type="InterPro" id="IPR003661">
    <property type="entry name" value="HisK_dim/P_dom"/>
</dbReference>
<evidence type="ECO:0000256" key="8">
    <source>
        <dbReference type="ARBA" id="ARBA00022741"/>
    </source>
</evidence>
<evidence type="ECO:0000256" key="11">
    <source>
        <dbReference type="ARBA" id="ARBA00022989"/>
    </source>
</evidence>
<dbReference type="GO" id="GO:0000155">
    <property type="term" value="F:phosphorelay sensor kinase activity"/>
    <property type="evidence" value="ECO:0007669"/>
    <property type="project" value="InterPro"/>
</dbReference>
<feature type="transmembrane region" description="Helical" evidence="14">
    <location>
        <begin position="165"/>
        <end position="184"/>
    </location>
</feature>
<evidence type="ECO:0000256" key="5">
    <source>
        <dbReference type="ARBA" id="ARBA00022553"/>
    </source>
</evidence>
<dbReference type="SUPFAM" id="SSF47384">
    <property type="entry name" value="Homodimeric domain of signal transducing histidine kinase"/>
    <property type="match status" value="1"/>
</dbReference>
<comment type="caution">
    <text evidence="17">The sequence shown here is derived from an EMBL/GenBank/DDBJ whole genome shotgun (WGS) entry which is preliminary data.</text>
</comment>
<evidence type="ECO:0000259" key="15">
    <source>
        <dbReference type="PROSITE" id="PS50109"/>
    </source>
</evidence>
<evidence type="ECO:0000256" key="2">
    <source>
        <dbReference type="ARBA" id="ARBA00004651"/>
    </source>
</evidence>
<reference evidence="17 18" key="1">
    <citation type="journal article" date="2014" name="Environ. Microbiol.">
        <title>The nitrate-ammonifying and nosZ-carrying bacterium Bacillus vireti is a potent source and sink for nitric and nitrous oxide under high nitrate conditions.</title>
        <authorList>
            <person name="Mania D."/>
            <person name="Heylen K."/>
            <person name="van Spanning R.J."/>
            <person name="Frostegard A."/>
        </authorList>
    </citation>
    <scope>NUCLEOTIDE SEQUENCE [LARGE SCALE GENOMIC DNA]</scope>
    <source>
        <strain evidence="17 18">LMG 21834</strain>
    </source>
</reference>
<dbReference type="GO" id="GO:0005886">
    <property type="term" value="C:plasma membrane"/>
    <property type="evidence" value="ECO:0007669"/>
    <property type="project" value="UniProtKB-SubCell"/>
</dbReference>
<feature type="domain" description="HAMP" evidence="16">
    <location>
        <begin position="189"/>
        <end position="241"/>
    </location>
</feature>
<evidence type="ECO:0000256" key="3">
    <source>
        <dbReference type="ARBA" id="ARBA00012438"/>
    </source>
</evidence>
<keyword evidence="10" id="KW-0067">ATP-binding</keyword>
<dbReference type="Pfam" id="PF00512">
    <property type="entry name" value="HisKA"/>
    <property type="match status" value="1"/>
</dbReference>
<gene>
    <name evidence="17" type="ORF">BAVI_03879</name>
</gene>
<dbReference type="InterPro" id="IPR003660">
    <property type="entry name" value="HAMP_dom"/>
</dbReference>
<evidence type="ECO:0000256" key="1">
    <source>
        <dbReference type="ARBA" id="ARBA00000085"/>
    </source>
</evidence>
<evidence type="ECO:0000256" key="14">
    <source>
        <dbReference type="SAM" id="Phobius"/>
    </source>
</evidence>
<accession>A0AB94IT12</accession>
<dbReference type="InterPro" id="IPR003594">
    <property type="entry name" value="HATPase_dom"/>
</dbReference>
<keyword evidence="13 14" id="KW-0472">Membrane</keyword>
<dbReference type="AlphaFoldDB" id="A0AB94IT12"/>
<evidence type="ECO:0000313" key="18">
    <source>
        <dbReference type="Proteomes" id="UP000018877"/>
    </source>
</evidence>
<feature type="transmembrane region" description="Helical" evidence="14">
    <location>
        <begin position="132"/>
        <end position="153"/>
    </location>
</feature>
<dbReference type="PROSITE" id="PS50109">
    <property type="entry name" value="HIS_KIN"/>
    <property type="match status" value="1"/>
</dbReference>
<dbReference type="SMART" id="SM00304">
    <property type="entry name" value="HAMP"/>
    <property type="match status" value="1"/>
</dbReference>
<dbReference type="SMART" id="SM00387">
    <property type="entry name" value="HATPase_c"/>
    <property type="match status" value="1"/>
</dbReference>
<dbReference type="EMBL" id="ALAN01000026">
    <property type="protein sequence ID" value="ETI70195.1"/>
    <property type="molecule type" value="Genomic_DNA"/>
</dbReference>
<dbReference type="PANTHER" id="PTHR45528:SF1">
    <property type="entry name" value="SENSOR HISTIDINE KINASE CPXA"/>
    <property type="match status" value="1"/>
</dbReference>
<dbReference type="GO" id="GO:0005524">
    <property type="term" value="F:ATP binding"/>
    <property type="evidence" value="ECO:0007669"/>
    <property type="project" value="UniProtKB-KW"/>
</dbReference>
<comment type="catalytic activity">
    <reaction evidence="1">
        <text>ATP + protein L-histidine = ADP + protein N-phospho-L-histidine.</text>
        <dbReference type="EC" id="2.7.13.3"/>
    </reaction>
</comment>
<keyword evidence="18" id="KW-1185">Reference proteome</keyword>
<keyword evidence="6" id="KW-0808">Transferase</keyword>
<protein>
    <recommendedName>
        <fullName evidence="3">histidine kinase</fullName>
        <ecNumber evidence="3">2.7.13.3</ecNumber>
    </recommendedName>
</protein>
<evidence type="ECO:0000256" key="12">
    <source>
        <dbReference type="ARBA" id="ARBA00023012"/>
    </source>
</evidence>
<dbReference type="PRINTS" id="PR00344">
    <property type="entry name" value="BCTRLSENSOR"/>
</dbReference>
<evidence type="ECO:0000256" key="10">
    <source>
        <dbReference type="ARBA" id="ARBA00022840"/>
    </source>
</evidence>
<dbReference type="EC" id="2.7.13.3" evidence="3"/>
<evidence type="ECO:0000313" key="17">
    <source>
        <dbReference type="EMBL" id="ETI70195.1"/>
    </source>
</evidence>
<organism evidence="17 18">
    <name type="scientific">Neobacillus vireti LMG 21834</name>
    <dbReference type="NCBI Taxonomy" id="1131730"/>
    <lineage>
        <taxon>Bacteria</taxon>
        <taxon>Bacillati</taxon>
        <taxon>Bacillota</taxon>
        <taxon>Bacilli</taxon>
        <taxon>Bacillales</taxon>
        <taxon>Bacillaceae</taxon>
        <taxon>Neobacillus</taxon>
    </lineage>
</organism>
<dbReference type="InterPro" id="IPR050398">
    <property type="entry name" value="HssS/ArlS-like"/>
</dbReference>
<dbReference type="PANTHER" id="PTHR45528">
    <property type="entry name" value="SENSOR HISTIDINE KINASE CPXA"/>
    <property type="match status" value="1"/>
</dbReference>
<evidence type="ECO:0000259" key="16">
    <source>
        <dbReference type="PROSITE" id="PS50885"/>
    </source>
</evidence>
<dbReference type="Gene3D" id="3.30.565.10">
    <property type="entry name" value="Histidine kinase-like ATPase, C-terminal domain"/>
    <property type="match status" value="1"/>
</dbReference>
<evidence type="ECO:0000256" key="4">
    <source>
        <dbReference type="ARBA" id="ARBA00022475"/>
    </source>
</evidence>
<dbReference type="InterPro" id="IPR036097">
    <property type="entry name" value="HisK_dim/P_sf"/>
</dbReference>
<feature type="transmembrane region" description="Helical" evidence="14">
    <location>
        <begin position="12"/>
        <end position="35"/>
    </location>
</feature>
<comment type="subcellular location">
    <subcellularLocation>
        <location evidence="2">Cell membrane</location>
        <topology evidence="2">Multi-pass membrane protein</topology>
    </subcellularLocation>
</comment>
<dbReference type="PROSITE" id="PS51257">
    <property type="entry name" value="PROKAR_LIPOPROTEIN"/>
    <property type="match status" value="1"/>
</dbReference>
<dbReference type="Proteomes" id="UP000018877">
    <property type="component" value="Unassembled WGS sequence"/>
</dbReference>
<proteinExistence type="predicted"/>
<feature type="domain" description="Histidine kinase" evidence="15">
    <location>
        <begin position="249"/>
        <end position="466"/>
    </location>
</feature>
<dbReference type="Gene3D" id="6.10.340.10">
    <property type="match status" value="1"/>
</dbReference>
<evidence type="ECO:0000256" key="13">
    <source>
        <dbReference type="ARBA" id="ARBA00023136"/>
    </source>
</evidence>
<dbReference type="Pfam" id="PF00672">
    <property type="entry name" value="HAMP"/>
    <property type="match status" value="1"/>
</dbReference>
<evidence type="ECO:0000256" key="6">
    <source>
        <dbReference type="ARBA" id="ARBA00022679"/>
    </source>
</evidence>
<keyword evidence="12" id="KW-0902">Two-component regulatory system</keyword>
<dbReference type="InterPro" id="IPR036890">
    <property type="entry name" value="HATPase_C_sf"/>
</dbReference>
<keyword evidence="4" id="KW-1003">Cell membrane</keyword>
<dbReference type="SMART" id="SM00388">
    <property type="entry name" value="HisKA"/>
    <property type="match status" value="1"/>
</dbReference>
<dbReference type="SUPFAM" id="SSF158472">
    <property type="entry name" value="HAMP domain-like"/>
    <property type="match status" value="1"/>
</dbReference>
<keyword evidence="11 14" id="KW-1133">Transmembrane helix</keyword>
<dbReference type="FunFam" id="3.30.565.10:FF:000006">
    <property type="entry name" value="Sensor histidine kinase WalK"/>
    <property type="match status" value="1"/>
</dbReference>
<dbReference type="SUPFAM" id="SSF55874">
    <property type="entry name" value="ATPase domain of HSP90 chaperone/DNA topoisomerase II/histidine kinase"/>
    <property type="match status" value="1"/>
</dbReference>
<dbReference type="RefSeq" id="WP_024026992.1">
    <property type="nucleotide sequence ID" value="NZ_ALAN01000026.1"/>
</dbReference>
<dbReference type="Pfam" id="PF02518">
    <property type="entry name" value="HATPase_c"/>
    <property type="match status" value="1"/>
</dbReference>
<dbReference type="CDD" id="cd00082">
    <property type="entry name" value="HisKA"/>
    <property type="match status" value="1"/>
</dbReference>
<keyword evidence="9 17" id="KW-0418">Kinase</keyword>